<accession>A0A9P7E6T6</accession>
<dbReference type="Gene3D" id="3.40.50.300">
    <property type="entry name" value="P-loop containing nucleotide triphosphate hydrolases"/>
    <property type="match status" value="1"/>
</dbReference>
<dbReference type="Proteomes" id="UP000807769">
    <property type="component" value="Unassembled WGS sequence"/>
</dbReference>
<dbReference type="Pfam" id="PF01926">
    <property type="entry name" value="MMR_HSR1"/>
    <property type="match status" value="1"/>
</dbReference>
<keyword evidence="3" id="KW-1185">Reference proteome</keyword>
<dbReference type="EMBL" id="JABBWG010000026">
    <property type="protein sequence ID" value="KAG1812477.1"/>
    <property type="molecule type" value="Genomic_DNA"/>
</dbReference>
<evidence type="ECO:0000313" key="3">
    <source>
        <dbReference type="Proteomes" id="UP000807769"/>
    </source>
</evidence>
<dbReference type="InterPro" id="IPR006073">
    <property type="entry name" value="GTP-bd"/>
</dbReference>
<organism evidence="2 3">
    <name type="scientific">Suillus subaureus</name>
    <dbReference type="NCBI Taxonomy" id="48587"/>
    <lineage>
        <taxon>Eukaryota</taxon>
        <taxon>Fungi</taxon>
        <taxon>Dikarya</taxon>
        <taxon>Basidiomycota</taxon>
        <taxon>Agaricomycotina</taxon>
        <taxon>Agaricomycetes</taxon>
        <taxon>Agaricomycetidae</taxon>
        <taxon>Boletales</taxon>
        <taxon>Suillineae</taxon>
        <taxon>Suillaceae</taxon>
        <taxon>Suillus</taxon>
    </lineage>
</organism>
<gene>
    <name evidence="2" type="ORF">BJ212DRAFT_452001</name>
</gene>
<dbReference type="Gene3D" id="1.10.510.10">
    <property type="entry name" value="Transferase(Phosphotransferase) domain 1"/>
    <property type="match status" value="1"/>
</dbReference>
<sequence length="241" mass="27408">MLFIVSGDIPWKEKAHPQIIIELSKRATPARPDNISDDHWNLIQKCWSWNSADRLEAAEVIGCLATKITRPKTIVLFGDTGAGKSSLVNLMADKEVACTSSDMRRCTMQWKDYAIDFGGDSYTVFDTIGLHEPQLGIKEYLKSVENVYRLIKELDGRGGIDLLLFCVRAGRVTATLQSNYRLFHEFLCEKKVPIVLAITNLEREQRMETWWERNQSTFDKYQIQVAGHACVTAANKLDGRH</sequence>
<dbReference type="SUPFAM" id="SSF56112">
    <property type="entry name" value="Protein kinase-like (PK-like)"/>
    <property type="match status" value="1"/>
</dbReference>
<keyword evidence="2" id="KW-0378">Hydrolase</keyword>
<dbReference type="InterPro" id="IPR027417">
    <property type="entry name" value="P-loop_NTPase"/>
</dbReference>
<comment type="caution">
    <text evidence="2">The sequence shown here is derived from an EMBL/GenBank/DDBJ whole genome shotgun (WGS) entry which is preliminary data.</text>
</comment>
<evidence type="ECO:0000313" key="2">
    <source>
        <dbReference type="EMBL" id="KAG1812477.1"/>
    </source>
</evidence>
<evidence type="ECO:0000259" key="1">
    <source>
        <dbReference type="Pfam" id="PF01926"/>
    </source>
</evidence>
<dbReference type="CDD" id="cd00882">
    <property type="entry name" value="Ras_like_GTPase"/>
    <property type="match status" value="1"/>
</dbReference>
<dbReference type="AlphaFoldDB" id="A0A9P7E6T6"/>
<dbReference type="InterPro" id="IPR011009">
    <property type="entry name" value="Kinase-like_dom_sf"/>
</dbReference>
<dbReference type="GeneID" id="64637248"/>
<feature type="domain" description="G" evidence="1">
    <location>
        <begin position="73"/>
        <end position="199"/>
    </location>
</feature>
<dbReference type="OrthoDB" id="8954335at2759"/>
<dbReference type="SUPFAM" id="SSF52540">
    <property type="entry name" value="P-loop containing nucleoside triphosphate hydrolases"/>
    <property type="match status" value="1"/>
</dbReference>
<proteinExistence type="predicted"/>
<protein>
    <submittedName>
        <fullName evidence="2">P-loop containing nucleoside triphosphate hydrolase protein</fullName>
    </submittedName>
</protein>
<name>A0A9P7E6T6_9AGAM</name>
<dbReference type="RefSeq" id="XP_041190622.1">
    <property type="nucleotide sequence ID" value="XM_041343232.1"/>
</dbReference>
<reference evidence="2" key="1">
    <citation type="journal article" date="2020" name="New Phytol.">
        <title>Comparative genomics reveals dynamic genome evolution in host specialist ectomycorrhizal fungi.</title>
        <authorList>
            <person name="Lofgren L.A."/>
            <person name="Nguyen N.H."/>
            <person name="Vilgalys R."/>
            <person name="Ruytinx J."/>
            <person name="Liao H.L."/>
            <person name="Branco S."/>
            <person name="Kuo A."/>
            <person name="LaButti K."/>
            <person name="Lipzen A."/>
            <person name="Andreopoulos W."/>
            <person name="Pangilinan J."/>
            <person name="Riley R."/>
            <person name="Hundley H."/>
            <person name="Na H."/>
            <person name="Barry K."/>
            <person name="Grigoriev I.V."/>
            <person name="Stajich J.E."/>
            <person name="Kennedy P.G."/>
        </authorList>
    </citation>
    <scope>NUCLEOTIDE SEQUENCE</scope>
    <source>
        <strain evidence="2">MN1</strain>
    </source>
</reference>
<dbReference type="GO" id="GO:0016787">
    <property type="term" value="F:hydrolase activity"/>
    <property type="evidence" value="ECO:0007669"/>
    <property type="project" value="UniProtKB-KW"/>
</dbReference>
<dbReference type="GO" id="GO:0005525">
    <property type="term" value="F:GTP binding"/>
    <property type="evidence" value="ECO:0007669"/>
    <property type="project" value="InterPro"/>
</dbReference>